<dbReference type="Pfam" id="PF02518">
    <property type="entry name" value="HATPase_c"/>
    <property type="match status" value="1"/>
</dbReference>
<name>A0ABQ4E3E0_9ACTN</name>
<dbReference type="Gene3D" id="3.30.565.10">
    <property type="entry name" value="Histidine kinase-like ATPase, C-terminal domain"/>
    <property type="match status" value="1"/>
</dbReference>
<dbReference type="RefSeq" id="WP_239141005.1">
    <property type="nucleotide sequence ID" value="NZ_BONW01000019.1"/>
</dbReference>
<evidence type="ECO:0000256" key="7">
    <source>
        <dbReference type="ARBA" id="ARBA00022840"/>
    </source>
</evidence>
<evidence type="ECO:0000256" key="9">
    <source>
        <dbReference type="SAM" id="Phobius"/>
    </source>
</evidence>
<feature type="transmembrane region" description="Helical" evidence="9">
    <location>
        <begin position="44"/>
        <end position="72"/>
    </location>
</feature>
<dbReference type="CDD" id="cd16917">
    <property type="entry name" value="HATPase_UhpB-NarQ-NarX-like"/>
    <property type="match status" value="1"/>
</dbReference>
<keyword evidence="7" id="KW-0067">ATP-binding</keyword>
<dbReference type="Gene3D" id="1.20.5.1930">
    <property type="match status" value="1"/>
</dbReference>
<comment type="catalytic activity">
    <reaction evidence="1">
        <text>ATP + protein L-histidine = ADP + protein N-phospho-L-histidine.</text>
        <dbReference type="EC" id="2.7.13.3"/>
    </reaction>
</comment>
<evidence type="ECO:0000256" key="2">
    <source>
        <dbReference type="ARBA" id="ARBA00012438"/>
    </source>
</evidence>
<feature type="domain" description="Histidine kinase/HSP90-like ATPase" evidence="10">
    <location>
        <begin position="328"/>
        <end position="411"/>
    </location>
</feature>
<keyword evidence="9" id="KW-0472">Membrane</keyword>
<dbReference type="PANTHER" id="PTHR24421">
    <property type="entry name" value="NITRATE/NITRITE SENSOR PROTEIN NARX-RELATED"/>
    <property type="match status" value="1"/>
</dbReference>
<feature type="transmembrane region" description="Helical" evidence="9">
    <location>
        <begin position="126"/>
        <end position="152"/>
    </location>
</feature>
<dbReference type="InterPro" id="IPR011712">
    <property type="entry name" value="Sig_transdc_His_kin_sub3_dim/P"/>
</dbReference>
<evidence type="ECO:0000259" key="11">
    <source>
        <dbReference type="Pfam" id="PF07730"/>
    </source>
</evidence>
<keyword evidence="5" id="KW-0547">Nucleotide-binding</keyword>
<evidence type="ECO:0000313" key="12">
    <source>
        <dbReference type="EMBL" id="GIG89190.1"/>
    </source>
</evidence>
<evidence type="ECO:0000256" key="1">
    <source>
        <dbReference type="ARBA" id="ARBA00000085"/>
    </source>
</evidence>
<dbReference type="PANTHER" id="PTHR24421:SF10">
    <property type="entry name" value="NITRATE_NITRITE SENSOR PROTEIN NARQ"/>
    <property type="match status" value="1"/>
</dbReference>
<keyword evidence="9" id="KW-1133">Transmembrane helix</keyword>
<dbReference type="InterPro" id="IPR050482">
    <property type="entry name" value="Sensor_HK_TwoCompSys"/>
</dbReference>
<evidence type="ECO:0000259" key="10">
    <source>
        <dbReference type="Pfam" id="PF02518"/>
    </source>
</evidence>
<proteinExistence type="predicted"/>
<dbReference type="InterPro" id="IPR003594">
    <property type="entry name" value="HATPase_dom"/>
</dbReference>
<keyword evidence="13" id="KW-1185">Reference proteome</keyword>
<evidence type="ECO:0000256" key="5">
    <source>
        <dbReference type="ARBA" id="ARBA00022741"/>
    </source>
</evidence>
<keyword evidence="8" id="KW-0902">Two-component regulatory system</keyword>
<keyword evidence="9" id="KW-0812">Transmembrane</keyword>
<evidence type="ECO:0000313" key="13">
    <source>
        <dbReference type="Proteomes" id="UP000646749"/>
    </source>
</evidence>
<dbReference type="EMBL" id="BONW01000019">
    <property type="protein sequence ID" value="GIG89190.1"/>
    <property type="molecule type" value="Genomic_DNA"/>
</dbReference>
<organism evidence="12 13">
    <name type="scientific">Plantactinospora endophytica</name>
    <dbReference type="NCBI Taxonomy" id="673535"/>
    <lineage>
        <taxon>Bacteria</taxon>
        <taxon>Bacillati</taxon>
        <taxon>Actinomycetota</taxon>
        <taxon>Actinomycetes</taxon>
        <taxon>Micromonosporales</taxon>
        <taxon>Micromonosporaceae</taxon>
        <taxon>Plantactinospora</taxon>
    </lineage>
</organism>
<comment type="caution">
    <text evidence="12">The sequence shown here is derived from an EMBL/GenBank/DDBJ whole genome shotgun (WGS) entry which is preliminary data.</text>
</comment>
<keyword evidence="6" id="KW-0418">Kinase</keyword>
<dbReference type="InterPro" id="IPR036890">
    <property type="entry name" value="HATPase_C_sf"/>
</dbReference>
<dbReference type="SUPFAM" id="SSF55874">
    <property type="entry name" value="ATPase domain of HSP90 chaperone/DNA topoisomerase II/histidine kinase"/>
    <property type="match status" value="1"/>
</dbReference>
<dbReference type="Proteomes" id="UP000646749">
    <property type="component" value="Unassembled WGS sequence"/>
</dbReference>
<keyword evidence="4" id="KW-0808">Transferase</keyword>
<feature type="domain" description="Signal transduction histidine kinase subgroup 3 dimerisation and phosphoacceptor" evidence="11">
    <location>
        <begin position="227"/>
        <end position="291"/>
    </location>
</feature>
<evidence type="ECO:0000256" key="4">
    <source>
        <dbReference type="ARBA" id="ARBA00022679"/>
    </source>
</evidence>
<accession>A0ABQ4E3E0</accession>
<dbReference type="EC" id="2.7.13.3" evidence="2"/>
<evidence type="ECO:0000256" key="3">
    <source>
        <dbReference type="ARBA" id="ARBA00022553"/>
    </source>
</evidence>
<keyword evidence="3" id="KW-0597">Phosphoprotein</keyword>
<feature type="transmembrane region" description="Helical" evidence="9">
    <location>
        <begin position="164"/>
        <end position="189"/>
    </location>
</feature>
<protein>
    <recommendedName>
        <fullName evidence="2">histidine kinase</fullName>
        <ecNumber evidence="2">2.7.13.3</ecNumber>
    </recommendedName>
</protein>
<reference evidence="12 13" key="1">
    <citation type="submission" date="2021-01" db="EMBL/GenBank/DDBJ databases">
        <title>Whole genome shotgun sequence of Plantactinospora endophytica NBRC 110450.</title>
        <authorList>
            <person name="Komaki H."/>
            <person name="Tamura T."/>
        </authorList>
    </citation>
    <scope>NUCLEOTIDE SEQUENCE [LARGE SCALE GENOMIC DNA]</scope>
    <source>
        <strain evidence="12 13">NBRC 110450</strain>
    </source>
</reference>
<evidence type="ECO:0000256" key="8">
    <source>
        <dbReference type="ARBA" id="ARBA00023012"/>
    </source>
</evidence>
<evidence type="ECO:0000256" key="6">
    <source>
        <dbReference type="ARBA" id="ARBA00022777"/>
    </source>
</evidence>
<dbReference type="Pfam" id="PF07730">
    <property type="entry name" value="HisKA_3"/>
    <property type="match status" value="1"/>
</dbReference>
<sequence>MPQQGIRTTDALPGGSDDSAGRLAWWDRPAGRSPRRSFRAGLRLAVGVLLGAVTATVGLGYLVGALLGYAALGRSPQARRRLGGLARRLAEYDRRRVERFFGDSPAGTVTDARAVSYLAARMPVGVLGGIVLGMMLYGAVVACAVVVGWLVGRPVDEIEATPLIVAYFGVFALVLLFLAVQGVLGVAALDRRLARRFLGPSGREVLERRITELATSRAGVVAAVDAERRRIERDLHDGVQQRLVALGMLVGRARRTTDPTKAADLLRQAHEESGRVLGDLREVAWRVYPTALDNLGLADALARVAEHAGLPVQVDYRLAERPARPVETAAYFVISEAVTNAAKHARAGRVDVEVVLRGGRLVVTVVDDGVGGADPAGGGLSGLARRVAALDGCLRVRSPAGGPTTVVAELPCG</sequence>
<gene>
    <name evidence="12" type="ORF">Pen02_41260</name>
</gene>